<evidence type="ECO:0000259" key="7">
    <source>
        <dbReference type="Pfam" id="PF19290"/>
    </source>
</evidence>
<evidence type="ECO:0000259" key="5">
    <source>
        <dbReference type="Pfam" id="PF01523"/>
    </source>
</evidence>
<comment type="similarity">
    <text evidence="1">Belongs to the peptidase U62 family.</text>
</comment>
<dbReference type="Pfam" id="PF01523">
    <property type="entry name" value="PmbA_TldD_1st"/>
    <property type="match status" value="1"/>
</dbReference>
<dbReference type="InterPro" id="IPR002510">
    <property type="entry name" value="Metalloprtase-TldD/E_N"/>
</dbReference>
<evidence type="ECO:0000256" key="3">
    <source>
        <dbReference type="ARBA" id="ARBA00022801"/>
    </source>
</evidence>
<dbReference type="AlphaFoldDB" id="A0A381QVI4"/>
<name>A0A381QVI4_9ZZZZ</name>
<dbReference type="EMBL" id="UINC01001549">
    <property type="protein sequence ID" value="SUZ83432.1"/>
    <property type="molecule type" value="Genomic_DNA"/>
</dbReference>
<organism evidence="8">
    <name type="scientific">marine metagenome</name>
    <dbReference type="NCBI Taxonomy" id="408172"/>
    <lineage>
        <taxon>unclassified sequences</taxon>
        <taxon>metagenomes</taxon>
        <taxon>ecological metagenomes</taxon>
    </lineage>
</organism>
<keyword evidence="2" id="KW-0645">Protease</keyword>
<feature type="domain" description="Metalloprotease TldD/E C-terminal" evidence="6">
    <location>
        <begin position="242"/>
        <end position="481"/>
    </location>
</feature>
<evidence type="ECO:0000256" key="4">
    <source>
        <dbReference type="ARBA" id="ARBA00023049"/>
    </source>
</evidence>
<evidence type="ECO:0008006" key="9">
    <source>
        <dbReference type="Google" id="ProtNLM"/>
    </source>
</evidence>
<feature type="domain" description="Metalloprotease TldD/E central" evidence="7">
    <location>
        <begin position="120"/>
        <end position="230"/>
    </location>
</feature>
<dbReference type="FunFam" id="3.30.2290.10:FF:000003">
    <property type="entry name" value="Zinc-dependent protease, TldD/PmbA family"/>
    <property type="match status" value="1"/>
</dbReference>
<evidence type="ECO:0000313" key="8">
    <source>
        <dbReference type="EMBL" id="SUZ83432.1"/>
    </source>
</evidence>
<proteinExistence type="inferred from homology"/>
<keyword evidence="3" id="KW-0378">Hydrolase</keyword>
<dbReference type="Gene3D" id="3.30.2290.10">
    <property type="entry name" value="PmbA/TldD superfamily"/>
    <property type="match status" value="1"/>
</dbReference>
<dbReference type="GO" id="GO:0008237">
    <property type="term" value="F:metallopeptidase activity"/>
    <property type="evidence" value="ECO:0007669"/>
    <property type="project" value="UniProtKB-KW"/>
</dbReference>
<dbReference type="InterPro" id="IPR045569">
    <property type="entry name" value="Metalloprtase-TldD/E_C"/>
</dbReference>
<dbReference type="InterPro" id="IPR051463">
    <property type="entry name" value="Peptidase_U62_metallo"/>
</dbReference>
<reference evidence="8" key="1">
    <citation type="submission" date="2018-05" db="EMBL/GenBank/DDBJ databases">
        <authorList>
            <person name="Lanie J.A."/>
            <person name="Ng W.-L."/>
            <person name="Kazmierczak K.M."/>
            <person name="Andrzejewski T.M."/>
            <person name="Davidsen T.M."/>
            <person name="Wayne K.J."/>
            <person name="Tettelin H."/>
            <person name="Glass J.I."/>
            <person name="Rusch D."/>
            <person name="Podicherti R."/>
            <person name="Tsui H.-C.T."/>
            <person name="Winkler M.E."/>
        </authorList>
    </citation>
    <scope>NUCLEOTIDE SEQUENCE</scope>
</reference>
<sequence length="485" mass="52241">MENVTPMDHLLSRALDLASGKGASYCDVRLVETNQERFVVRTGVVDTLSTDGSLGIGVRVVVNGSWGFASTNIVSPSEVDRITDLAVEIAKASSGSSNGPVSLGPPVTSQGVYITPIQTDPFSISAEDKLGLLLEADQRMGSVKGISARMGNLIFIKEHKTFANSDGALVEQTIYEAGGGIMATARGSGEVQRRSYPQSMRQQGCSGWEFVAAMDLTGNAEHIATEAVELLSAEHCPSGLTTLIVGASQLGLQIHESCGHAIELDRVLGSEAAYAGTSFLTTDKLNNFQYGSEQVNITADSIRLPGLGSYGWDDEGVPAQSTPVVRDGRFVGYLMSRETASGLDLPSNGSMRAASWNRIPLIRMNNVSLEAGHWNLEDLIADTDDGILMEMNRSWSIDDRRYNFQFGTEMGYEIKKGKLGKLLRNCTYTGITPEFWNSCDAVCNRDQWTMWGIPNCGKGQPGQLGHTGHGAAPARFRNIQVGVMQ</sequence>
<keyword evidence="4" id="KW-0482">Metalloprotease</keyword>
<dbReference type="InterPro" id="IPR035068">
    <property type="entry name" value="TldD/PmbA_N"/>
</dbReference>
<evidence type="ECO:0000259" key="6">
    <source>
        <dbReference type="Pfam" id="PF19289"/>
    </source>
</evidence>
<dbReference type="PANTHER" id="PTHR30624">
    <property type="entry name" value="UNCHARACTERIZED PROTEIN TLDD AND PMBA"/>
    <property type="match status" value="1"/>
</dbReference>
<evidence type="ECO:0000256" key="1">
    <source>
        <dbReference type="ARBA" id="ARBA00005836"/>
    </source>
</evidence>
<gene>
    <name evidence="8" type="ORF">METZ01_LOCUS36286</name>
</gene>
<dbReference type="SUPFAM" id="SSF111283">
    <property type="entry name" value="Putative modulator of DNA gyrase, PmbA/TldD"/>
    <property type="match status" value="1"/>
</dbReference>
<dbReference type="InterPro" id="IPR036059">
    <property type="entry name" value="TldD/PmbA_sf"/>
</dbReference>
<dbReference type="InterPro" id="IPR045570">
    <property type="entry name" value="Metalloprtase-TldD/E_cen_dom"/>
</dbReference>
<accession>A0A381QVI4</accession>
<evidence type="ECO:0000256" key="2">
    <source>
        <dbReference type="ARBA" id="ARBA00022670"/>
    </source>
</evidence>
<protein>
    <recommendedName>
        <fullName evidence="9">Peptidase C69</fullName>
    </recommendedName>
</protein>
<dbReference type="Pfam" id="PF19290">
    <property type="entry name" value="PmbA_TldD_2nd"/>
    <property type="match status" value="1"/>
</dbReference>
<dbReference type="Pfam" id="PF19289">
    <property type="entry name" value="PmbA_TldD_3rd"/>
    <property type="match status" value="1"/>
</dbReference>
<feature type="domain" description="Metalloprotease TldD/E N-terminal" evidence="5">
    <location>
        <begin position="26"/>
        <end position="90"/>
    </location>
</feature>
<dbReference type="GO" id="GO:0005829">
    <property type="term" value="C:cytosol"/>
    <property type="evidence" value="ECO:0007669"/>
    <property type="project" value="TreeGrafter"/>
</dbReference>
<dbReference type="GO" id="GO:0006508">
    <property type="term" value="P:proteolysis"/>
    <property type="evidence" value="ECO:0007669"/>
    <property type="project" value="UniProtKB-KW"/>
</dbReference>
<dbReference type="PANTHER" id="PTHR30624:SF10">
    <property type="entry name" value="CONSERVED PROTEIN"/>
    <property type="match status" value="1"/>
</dbReference>